<evidence type="ECO:0000313" key="15">
    <source>
        <dbReference type="EMBL" id="MCF2949866.1"/>
    </source>
</evidence>
<dbReference type="CDD" id="cd00544">
    <property type="entry name" value="CobU"/>
    <property type="match status" value="1"/>
</dbReference>
<gene>
    <name evidence="15" type="primary">cobU</name>
    <name evidence="15" type="ORF">L0668_17235</name>
</gene>
<reference evidence="15 16" key="1">
    <citation type="submission" date="2022-01" db="EMBL/GenBank/DDBJ databases">
        <title>Paraglaciecola sp. G1-23.</title>
        <authorList>
            <person name="Jin M.S."/>
            <person name="Han D.M."/>
            <person name="Kim H.M."/>
            <person name="Jeon C.O."/>
        </authorList>
    </citation>
    <scope>NUCLEOTIDE SEQUENCE [LARGE SCALE GENOMIC DNA]</scope>
    <source>
        <strain evidence="15 16">G1-23</strain>
    </source>
</reference>
<evidence type="ECO:0000256" key="5">
    <source>
        <dbReference type="ARBA" id="ARBA00004692"/>
    </source>
</evidence>
<protein>
    <recommendedName>
        <fullName evidence="14">Bifunctional adenosylcobalamin biosynthesis protein</fullName>
        <ecNumber evidence="14">2.7.1.156</ecNumber>
        <ecNumber evidence="14">2.7.7.62</ecNumber>
    </recommendedName>
</protein>
<evidence type="ECO:0000256" key="11">
    <source>
        <dbReference type="ARBA" id="ARBA00022777"/>
    </source>
</evidence>
<keyword evidence="11 14" id="KW-0418">Kinase</keyword>
<evidence type="ECO:0000256" key="9">
    <source>
        <dbReference type="ARBA" id="ARBA00022679"/>
    </source>
</evidence>
<evidence type="ECO:0000256" key="1">
    <source>
        <dbReference type="ARBA" id="ARBA00000312"/>
    </source>
</evidence>
<dbReference type="InterPro" id="IPR003203">
    <property type="entry name" value="CobU/CobP"/>
</dbReference>
<dbReference type="PANTHER" id="PTHR34848:SF1">
    <property type="entry name" value="BIFUNCTIONAL ADENOSYLCOBALAMIN BIOSYNTHESIS PROTEIN COBU"/>
    <property type="match status" value="1"/>
</dbReference>
<dbReference type="Pfam" id="PF02283">
    <property type="entry name" value="CobU"/>
    <property type="match status" value="1"/>
</dbReference>
<evidence type="ECO:0000256" key="14">
    <source>
        <dbReference type="PIRNR" id="PIRNR006135"/>
    </source>
</evidence>
<evidence type="ECO:0000256" key="2">
    <source>
        <dbReference type="ARBA" id="ARBA00000711"/>
    </source>
</evidence>
<dbReference type="EMBL" id="JAKGAS010000011">
    <property type="protein sequence ID" value="MCF2949866.1"/>
    <property type="molecule type" value="Genomic_DNA"/>
</dbReference>
<dbReference type="Proteomes" id="UP001521137">
    <property type="component" value="Unassembled WGS sequence"/>
</dbReference>
<dbReference type="EC" id="2.7.7.62" evidence="14"/>
<organism evidence="15 16">
    <name type="scientific">Paraglaciecola algarum</name>
    <dbReference type="NCBI Taxonomy" id="3050085"/>
    <lineage>
        <taxon>Bacteria</taxon>
        <taxon>Pseudomonadati</taxon>
        <taxon>Pseudomonadota</taxon>
        <taxon>Gammaproteobacteria</taxon>
        <taxon>Alteromonadales</taxon>
        <taxon>Alteromonadaceae</taxon>
        <taxon>Paraglaciecola</taxon>
    </lineage>
</organism>
<comment type="catalytic activity">
    <reaction evidence="2 14">
        <text>adenosylcob(III)inamide phosphate + GTP + H(+) = adenosylcob(III)inamide-GDP + diphosphate</text>
        <dbReference type="Rhea" id="RHEA:22712"/>
        <dbReference type="ChEBI" id="CHEBI:15378"/>
        <dbReference type="ChEBI" id="CHEBI:33019"/>
        <dbReference type="ChEBI" id="CHEBI:37565"/>
        <dbReference type="ChEBI" id="CHEBI:58502"/>
        <dbReference type="ChEBI" id="CHEBI:60487"/>
        <dbReference type="EC" id="2.7.7.62"/>
    </reaction>
</comment>
<dbReference type="GO" id="GO:0008820">
    <property type="term" value="F:cobinamide phosphate guanylyltransferase activity"/>
    <property type="evidence" value="ECO:0007669"/>
    <property type="project" value="UniProtKB-EC"/>
</dbReference>
<dbReference type="PANTHER" id="PTHR34848">
    <property type="match status" value="1"/>
</dbReference>
<dbReference type="EC" id="2.7.1.156" evidence="14"/>
<comment type="catalytic activity">
    <reaction evidence="3">
        <text>adenosylcob(III)inamide + GTP = adenosylcob(III)inamide phosphate + GDP + H(+)</text>
        <dbReference type="Rhea" id="RHEA:15765"/>
        <dbReference type="ChEBI" id="CHEBI:2480"/>
        <dbReference type="ChEBI" id="CHEBI:15378"/>
        <dbReference type="ChEBI" id="CHEBI:37565"/>
        <dbReference type="ChEBI" id="CHEBI:58189"/>
        <dbReference type="ChEBI" id="CHEBI:58502"/>
        <dbReference type="EC" id="2.7.1.156"/>
    </reaction>
</comment>
<dbReference type="PIRSF" id="PIRSF006135">
    <property type="entry name" value="CobU"/>
    <property type="match status" value="1"/>
</dbReference>
<keyword evidence="10 14" id="KW-0547">Nucleotide-binding</keyword>
<dbReference type="RefSeq" id="WP_235313965.1">
    <property type="nucleotide sequence ID" value="NZ_JAKGAS010000011.1"/>
</dbReference>
<keyword evidence="15" id="KW-0548">Nucleotidyltransferase</keyword>
<keyword evidence="9 14" id="KW-0808">Transferase</keyword>
<evidence type="ECO:0000256" key="3">
    <source>
        <dbReference type="ARBA" id="ARBA00001522"/>
    </source>
</evidence>
<comment type="caution">
    <text evidence="15">The sequence shown here is derived from an EMBL/GenBank/DDBJ whole genome shotgun (WGS) entry which is preliminary data.</text>
</comment>
<evidence type="ECO:0000313" key="16">
    <source>
        <dbReference type="Proteomes" id="UP001521137"/>
    </source>
</evidence>
<dbReference type="InterPro" id="IPR027417">
    <property type="entry name" value="P-loop_NTPase"/>
</dbReference>
<dbReference type="GO" id="GO:0043752">
    <property type="term" value="F:adenosylcobinamide kinase activity"/>
    <property type="evidence" value="ECO:0007669"/>
    <property type="project" value="UniProtKB-EC"/>
</dbReference>
<proteinExistence type="inferred from homology"/>
<evidence type="ECO:0000256" key="12">
    <source>
        <dbReference type="ARBA" id="ARBA00022840"/>
    </source>
</evidence>
<dbReference type="NCBIfam" id="NF004469">
    <property type="entry name" value="PRK05800.1"/>
    <property type="match status" value="1"/>
</dbReference>
<evidence type="ECO:0000256" key="10">
    <source>
        <dbReference type="ARBA" id="ARBA00022741"/>
    </source>
</evidence>
<dbReference type="SUPFAM" id="SSF52540">
    <property type="entry name" value="P-loop containing nucleoside triphosphate hydrolases"/>
    <property type="match status" value="1"/>
</dbReference>
<keyword evidence="12 14" id="KW-0067">ATP-binding</keyword>
<accession>A0ABS9DAI6</accession>
<comment type="pathway">
    <text evidence="6 14">Cofactor biosynthesis; adenosylcobalamin biosynthesis; adenosylcobalamin from cob(II)yrinate a,c-diamide: step 5/7.</text>
</comment>
<evidence type="ECO:0000256" key="13">
    <source>
        <dbReference type="ARBA" id="ARBA00023134"/>
    </source>
</evidence>
<evidence type="ECO:0000256" key="8">
    <source>
        <dbReference type="ARBA" id="ARBA00022573"/>
    </source>
</evidence>
<comment type="pathway">
    <text evidence="5 14">Cofactor biosynthesis; adenosylcobalamin biosynthesis; adenosylcobalamin from cob(II)yrinate a,c-diamide: step 6/7.</text>
</comment>
<keyword evidence="16" id="KW-1185">Reference proteome</keyword>
<name>A0ABS9DAI6_9ALTE</name>
<sequence length="182" mass="19828">MIHLIIGGARSGKSRYALEQAQALSQSKNCGVTFVATATGLDDEMLARIQRHKEERPAHWKLAEVPLALSAFIQQVNQQTQQVLLIDCLTLWLNNQLFSAPEQDFQALFSELIHTLTASTCDIFIVSNEVGLGVIPMGEISRTFVDQAGWLNQAMAAAADQVTFIAAGLPMTLKAKSSKGDN</sequence>
<dbReference type="Gene3D" id="3.40.50.300">
    <property type="entry name" value="P-loop containing nucleotide triphosphate hydrolases"/>
    <property type="match status" value="1"/>
</dbReference>
<comment type="function">
    <text evidence="4 14">Catalyzes ATP-dependent phosphorylation of adenosylcobinamide and addition of GMP to adenosylcobinamide phosphate.</text>
</comment>
<comment type="catalytic activity">
    <reaction evidence="1 14">
        <text>adenosylcob(III)inamide + ATP = adenosylcob(III)inamide phosphate + ADP + H(+)</text>
        <dbReference type="Rhea" id="RHEA:15769"/>
        <dbReference type="ChEBI" id="CHEBI:2480"/>
        <dbReference type="ChEBI" id="CHEBI:15378"/>
        <dbReference type="ChEBI" id="CHEBI:30616"/>
        <dbReference type="ChEBI" id="CHEBI:58502"/>
        <dbReference type="ChEBI" id="CHEBI:456216"/>
        <dbReference type="EC" id="2.7.1.156"/>
    </reaction>
</comment>
<evidence type="ECO:0000256" key="7">
    <source>
        <dbReference type="ARBA" id="ARBA00007490"/>
    </source>
</evidence>
<keyword evidence="8 14" id="KW-0169">Cobalamin biosynthesis</keyword>
<evidence type="ECO:0000256" key="6">
    <source>
        <dbReference type="ARBA" id="ARBA00005159"/>
    </source>
</evidence>
<keyword evidence="13 14" id="KW-0342">GTP-binding</keyword>
<comment type="similarity">
    <text evidence="7 14">Belongs to the CobU/CobP family.</text>
</comment>
<evidence type="ECO:0000256" key="4">
    <source>
        <dbReference type="ARBA" id="ARBA00003889"/>
    </source>
</evidence>